<gene>
    <name evidence="2" type="ORF">GSTENG00026742001</name>
</gene>
<dbReference type="KEGG" id="tng:GSTEN00026742G001"/>
<evidence type="ECO:0000313" key="2">
    <source>
        <dbReference type="EMBL" id="CAG06403.1"/>
    </source>
</evidence>
<keyword evidence="1" id="KW-0732">Signal</keyword>
<evidence type="ECO:0000256" key="1">
    <source>
        <dbReference type="SAM" id="SignalP"/>
    </source>
</evidence>
<feature type="signal peptide" evidence="1">
    <location>
        <begin position="1"/>
        <end position="19"/>
    </location>
</feature>
<dbReference type="AlphaFoldDB" id="Q4RYX9"/>
<accession>Q4RYX9</accession>
<proteinExistence type="predicted"/>
<protein>
    <submittedName>
        <fullName evidence="2">(spotted green pufferfish) hypothetical protein</fullName>
    </submittedName>
</protein>
<feature type="chain" id="PRO_5004243525" evidence="1">
    <location>
        <begin position="20"/>
        <end position="103"/>
    </location>
</feature>
<reference evidence="2" key="1">
    <citation type="journal article" date="2004" name="Nature">
        <title>Genome duplication in the teleost fish Tetraodon nigroviridis reveals the early vertebrate proto-karyotype.</title>
        <authorList>
            <person name="Jaillon O."/>
            <person name="Aury J.-M."/>
            <person name="Brunet F."/>
            <person name="Petit J.-L."/>
            <person name="Stange-Thomann N."/>
            <person name="Mauceli E."/>
            <person name="Bouneau L."/>
            <person name="Fischer C."/>
            <person name="Ozouf-Costaz C."/>
            <person name="Bernot A."/>
            <person name="Nicaud S."/>
            <person name="Jaffe D."/>
            <person name="Fisher S."/>
            <person name="Lutfalla G."/>
            <person name="Dossat C."/>
            <person name="Segurens B."/>
            <person name="Dasilva C."/>
            <person name="Salanoubat M."/>
            <person name="Levy M."/>
            <person name="Boudet N."/>
            <person name="Castellano S."/>
            <person name="Anthouard V."/>
            <person name="Jubin C."/>
            <person name="Castelli V."/>
            <person name="Katinka M."/>
            <person name="Vacherie B."/>
            <person name="Biemont C."/>
            <person name="Skalli Z."/>
            <person name="Cattolico L."/>
            <person name="Poulain J."/>
            <person name="De Berardinis V."/>
            <person name="Cruaud C."/>
            <person name="Duprat S."/>
            <person name="Brottier P."/>
            <person name="Coutanceau J.-P."/>
            <person name="Gouzy J."/>
            <person name="Parra G."/>
            <person name="Lardier G."/>
            <person name="Chapple C."/>
            <person name="McKernan K.J."/>
            <person name="McEwan P."/>
            <person name="Bosak S."/>
            <person name="Kellis M."/>
            <person name="Volff J.-N."/>
            <person name="Guigo R."/>
            <person name="Zody M.C."/>
            <person name="Mesirov J."/>
            <person name="Lindblad-Toh K."/>
            <person name="Birren B."/>
            <person name="Nusbaum C."/>
            <person name="Kahn D."/>
            <person name="Robinson-Rechavi M."/>
            <person name="Laudet V."/>
            <person name="Schachter V."/>
            <person name="Quetier F."/>
            <person name="Saurin W."/>
            <person name="Scarpelli C."/>
            <person name="Wincker P."/>
            <person name="Lander E.S."/>
            <person name="Weissenbach J."/>
            <person name="Roest Crollius H."/>
        </authorList>
    </citation>
    <scope>NUCLEOTIDE SEQUENCE [LARGE SCALE GENOMIC DNA]</scope>
</reference>
<name>Q4RYX9_TETNG</name>
<organism evidence="2">
    <name type="scientific">Tetraodon nigroviridis</name>
    <name type="common">Spotted green pufferfish</name>
    <name type="synonym">Chelonodon nigroviridis</name>
    <dbReference type="NCBI Taxonomy" id="99883"/>
    <lineage>
        <taxon>Eukaryota</taxon>
        <taxon>Metazoa</taxon>
        <taxon>Chordata</taxon>
        <taxon>Craniata</taxon>
        <taxon>Vertebrata</taxon>
        <taxon>Euteleostomi</taxon>
        <taxon>Actinopterygii</taxon>
        <taxon>Neopterygii</taxon>
        <taxon>Teleostei</taxon>
        <taxon>Neoteleostei</taxon>
        <taxon>Acanthomorphata</taxon>
        <taxon>Eupercaria</taxon>
        <taxon>Tetraodontiformes</taxon>
        <taxon>Tetradontoidea</taxon>
        <taxon>Tetraodontidae</taxon>
        <taxon>Tetraodon</taxon>
    </lineage>
</organism>
<dbReference type="EMBL" id="CAAE01014974">
    <property type="protein sequence ID" value="CAG06403.1"/>
    <property type="molecule type" value="Genomic_DNA"/>
</dbReference>
<reference evidence="2" key="2">
    <citation type="submission" date="2004-02" db="EMBL/GenBank/DDBJ databases">
        <authorList>
            <consortium name="Genoscope"/>
            <consortium name="Whitehead Institute Centre for Genome Research"/>
        </authorList>
    </citation>
    <scope>NUCLEOTIDE SEQUENCE</scope>
</reference>
<sequence length="103" mass="11262">MAGLVMVAQLMCSSLQGSAGPVCAGGVTDDRSVCDLTRTGLPGATRCSLATHVWRTRCWSVLVRVIYLAECDECDLSPLLGYVPLRDRGCVWKLRNEMGERAW</sequence>
<comment type="caution">
    <text evidence="2">The sequence shown here is derived from an EMBL/GenBank/DDBJ whole genome shotgun (WGS) entry which is preliminary data.</text>
</comment>